<keyword evidence="1" id="KW-1133">Transmembrane helix</keyword>
<keyword evidence="3" id="KW-1185">Reference proteome</keyword>
<accession>A0ABU9UXU8</accession>
<keyword evidence="1" id="KW-0812">Transmembrane</keyword>
<sequence length="185" mass="21333">MDELANGFNWLNTLGIPAAISGVFAFIGKRYLDKRLNEEKSYLEHVLNQKREIQKQQLKNSEFIFHKQYEASQELYLLRRSLLPEYRTPDMDWEDAMEFVSENLGISAEQLNGFLGKYFTVLSPNIVELLQKAINAAEEGQFFSDKPSFIAANAMYKSVEECSSLLKSEVDGQRRVEIKFSMKAK</sequence>
<dbReference type="RefSeq" id="WP_342902545.1">
    <property type="nucleotide sequence ID" value="NZ_JBCHKU010000044.1"/>
</dbReference>
<protein>
    <submittedName>
        <fullName evidence="2">Uncharacterized protein</fullName>
    </submittedName>
</protein>
<comment type="caution">
    <text evidence="2">The sequence shown here is derived from an EMBL/GenBank/DDBJ whole genome shotgun (WGS) entry which is preliminary data.</text>
</comment>
<proteinExistence type="predicted"/>
<name>A0ABU9UXU8_9GAMM</name>
<keyword evidence="1" id="KW-0472">Membrane</keyword>
<gene>
    <name evidence="2" type="ORF">AAGS29_20980</name>
</gene>
<feature type="transmembrane region" description="Helical" evidence="1">
    <location>
        <begin position="14"/>
        <end position="32"/>
    </location>
</feature>
<reference evidence="2 3" key="1">
    <citation type="submission" date="2024-04" db="EMBL/GenBank/DDBJ databases">
        <title>Novel Shewanella species isolated from Baltic Sea sediments.</title>
        <authorList>
            <person name="Martin-Rodriguez A.J."/>
            <person name="Fernandez-Juarez V."/>
            <person name="Valeriano V.D."/>
            <person name="Mihindukulasooriya I."/>
            <person name="Ceresnova L."/>
            <person name="Joffre E."/>
            <person name="Jensie-Markopoulos S."/>
            <person name="Moore E.R.B."/>
            <person name="Sjoling A."/>
        </authorList>
    </citation>
    <scope>NUCLEOTIDE SEQUENCE [LARGE SCALE GENOMIC DNA]</scope>
    <source>
        <strain evidence="2 3">VAX-SP0-0CM-1</strain>
    </source>
</reference>
<evidence type="ECO:0000313" key="3">
    <source>
        <dbReference type="Proteomes" id="UP001489333"/>
    </source>
</evidence>
<organism evidence="2 3">
    <name type="scientific">Shewanella vaxholmensis</name>
    <dbReference type="NCBI Taxonomy" id="3063535"/>
    <lineage>
        <taxon>Bacteria</taxon>
        <taxon>Pseudomonadati</taxon>
        <taxon>Pseudomonadota</taxon>
        <taxon>Gammaproteobacteria</taxon>
        <taxon>Alteromonadales</taxon>
        <taxon>Shewanellaceae</taxon>
        <taxon>Shewanella</taxon>
    </lineage>
</organism>
<dbReference type="EMBL" id="JBCHKU010000044">
    <property type="protein sequence ID" value="MEM6251069.1"/>
    <property type="molecule type" value="Genomic_DNA"/>
</dbReference>
<evidence type="ECO:0000256" key="1">
    <source>
        <dbReference type="SAM" id="Phobius"/>
    </source>
</evidence>
<evidence type="ECO:0000313" key="2">
    <source>
        <dbReference type="EMBL" id="MEM6251069.1"/>
    </source>
</evidence>
<dbReference type="Proteomes" id="UP001489333">
    <property type="component" value="Unassembled WGS sequence"/>
</dbReference>